<keyword evidence="1" id="KW-0812">Transmembrane</keyword>
<feature type="transmembrane region" description="Helical" evidence="1">
    <location>
        <begin position="7"/>
        <end position="28"/>
    </location>
</feature>
<gene>
    <name evidence="2" type="ORF">A9308_09175</name>
</gene>
<accession>A0A1B8QA45</accession>
<comment type="caution">
    <text evidence="2">The sequence shown here is derived from an EMBL/GenBank/DDBJ whole genome shotgun (WGS) entry which is preliminary data.</text>
</comment>
<name>A0A1B8QA45_9GAMM</name>
<keyword evidence="1" id="KW-1133">Transmembrane helix</keyword>
<dbReference type="AlphaFoldDB" id="A0A1B8QA45"/>
<protein>
    <submittedName>
        <fullName evidence="2">Uncharacterized protein</fullName>
    </submittedName>
</protein>
<sequence>MYLKIKKILILSVSIIGNFFIINFSYGLDNIYRFSPSNLGIEIHQNQNIKISRENFDEFIR</sequence>
<organism evidence="2 3">
    <name type="scientific">Faucicola atlantae</name>
    <dbReference type="NCBI Taxonomy" id="34059"/>
    <lineage>
        <taxon>Bacteria</taxon>
        <taxon>Pseudomonadati</taxon>
        <taxon>Pseudomonadota</taxon>
        <taxon>Gammaproteobacteria</taxon>
        <taxon>Moraxellales</taxon>
        <taxon>Moraxellaceae</taxon>
        <taxon>Faucicola</taxon>
    </lineage>
</organism>
<evidence type="ECO:0000313" key="2">
    <source>
        <dbReference type="EMBL" id="OBX75999.1"/>
    </source>
</evidence>
<proteinExistence type="predicted"/>
<evidence type="ECO:0000256" key="1">
    <source>
        <dbReference type="SAM" id="Phobius"/>
    </source>
</evidence>
<evidence type="ECO:0000313" key="3">
    <source>
        <dbReference type="Proteomes" id="UP000092508"/>
    </source>
</evidence>
<keyword evidence="1" id="KW-0472">Membrane</keyword>
<dbReference type="EMBL" id="LZMZ01000035">
    <property type="protein sequence ID" value="OBX75999.1"/>
    <property type="molecule type" value="Genomic_DNA"/>
</dbReference>
<dbReference type="Proteomes" id="UP000092508">
    <property type="component" value="Unassembled WGS sequence"/>
</dbReference>
<reference evidence="2 3" key="1">
    <citation type="submission" date="2016-06" db="EMBL/GenBank/DDBJ databases">
        <title>Draft genome of Moraxella atlantae CCUG 66109.</title>
        <authorList>
            <person name="Salva-Serra F."/>
            <person name="Engstrom-Jakobsson H."/>
            <person name="Thorell K."/>
            <person name="Gonzales-Siles L."/>
            <person name="Karlsson R."/>
            <person name="Boulund F."/>
            <person name="Engstrand L."/>
            <person name="Kristiansson E."/>
            <person name="Moore E."/>
        </authorList>
    </citation>
    <scope>NUCLEOTIDE SEQUENCE [LARGE SCALE GENOMIC DNA]</scope>
    <source>
        <strain evidence="2 3">CCUG 66109</strain>
    </source>
</reference>